<feature type="region of interest" description="Disordered" evidence="2">
    <location>
        <begin position="1"/>
        <end position="22"/>
    </location>
</feature>
<dbReference type="PANTHER" id="PTHR10039">
    <property type="entry name" value="AMELOGENIN"/>
    <property type="match status" value="1"/>
</dbReference>
<dbReference type="STRING" id="597362.K5XDP3"/>
<evidence type="ECO:0000256" key="1">
    <source>
        <dbReference type="ARBA" id="ARBA00022737"/>
    </source>
</evidence>
<dbReference type="SUPFAM" id="SSF52540">
    <property type="entry name" value="P-loop containing nucleoside triphosphate hydrolases"/>
    <property type="match status" value="1"/>
</dbReference>
<dbReference type="InParanoid" id="K5XDP3"/>
<dbReference type="HOGENOM" id="CLU_000288_6_6_1"/>
<dbReference type="InterPro" id="IPR027417">
    <property type="entry name" value="P-loop_NTPase"/>
</dbReference>
<gene>
    <name evidence="4" type="ORF">AGABI1DRAFT_105040</name>
</gene>
<accession>K5XDP3</accession>
<evidence type="ECO:0000313" key="5">
    <source>
        <dbReference type="Proteomes" id="UP000008493"/>
    </source>
</evidence>
<evidence type="ECO:0000256" key="2">
    <source>
        <dbReference type="SAM" id="MobiDB-lite"/>
    </source>
</evidence>
<sequence length="765" mass="87462">MTNMDARLLSRRSRSPSIRPNQQIGIGKATLESSFSNAHDFTVNGGQFIDINELKMNYINNVISSRQAAKRSLALKVFELLEPYTCLDATKDSSARHPPPRCHPDTRWKIRERLMRWLVYEYNEWKMLWVRGSAGTGKSAVAQSFADSCEEEGLFGASYFFSRTAGRDKLEAVVPTLVYQLARSVPEYHSFIEHRLAKDQILLRNSPPIQFRKLIVEPFATLQRERPRKPIIVILDGLDECAGEKAQREILEMITNAIRTNPDLPLCWLIISRPEAHLKNAFSRTSECGREELIIDTECLENVERYVKDRLIEIKDRYDNMVPADWPPGNKLRELLDAVSGLFIFASTCLNYIDDPEEADPISQLDSLLSFLHRSQGVMSRNPLVALDILYHQILRDIPPDVFETTRKFLAYMCYRSELDPLGKLSSAQALCNFLLLDQHAFYKATRGLYSAMSVPEPGDAAKYQLRFYHASFQDFLLDPNRSGMFAIGEYKAQVIFLQLWIYWLEVDAIHFHTLDGWNFDEEHTHDSLPGLAWASEDNRLRLSQSITEFIDRGLYDDILDMQWDGVDEDPSTSIVRIEPSSPTDHQLLEYFKLVIGNGVARQAKFPLRLIVPKGEWNREFFFIGHGVNDQEPTEAQISKYRDDLHQLKWNEEEAVLAMAFVFPSYHTIEFIMVLCYSHAAWLKLKRNTSLPSALNVATPPVVAQRLVPISFPRPPRPITTARAYIVLPLSSNLEKPARAGPVVRFEQACTSLSSPAEGWALTPD</sequence>
<dbReference type="OrthoDB" id="5967843at2759"/>
<name>K5XDP3_AGABU</name>
<dbReference type="eggNOG" id="ENOG502SHJ9">
    <property type="taxonomic scope" value="Eukaryota"/>
</dbReference>
<reference evidence="5" key="1">
    <citation type="journal article" date="2012" name="Proc. Natl. Acad. Sci. U.S.A.">
        <title>Genome sequence of the button mushroom Agaricus bisporus reveals mechanisms governing adaptation to a humic-rich ecological niche.</title>
        <authorList>
            <person name="Morin E."/>
            <person name="Kohler A."/>
            <person name="Baker A.R."/>
            <person name="Foulongne-Oriol M."/>
            <person name="Lombard V."/>
            <person name="Nagy L.G."/>
            <person name="Ohm R.A."/>
            <person name="Patyshakuliyeva A."/>
            <person name="Brun A."/>
            <person name="Aerts A.L."/>
            <person name="Bailey A.M."/>
            <person name="Billette C."/>
            <person name="Coutinho P.M."/>
            <person name="Deakin G."/>
            <person name="Doddapaneni H."/>
            <person name="Floudas D."/>
            <person name="Grimwood J."/>
            <person name="Hilden K."/>
            <person name="Kuees U."/>
            <person name="LaButti K.M."/>
            <person name="Lapidus A."/>
            <person name="Lindquist E.A."/>
            <person name="Lucas S.M."/>
            <person name="Murat C."/>
            <person name="Riley R.W."/>
            <person name="Salamov A.A."/>
            <person name="Schmutz J."/>
            <person name="Subramanian V."/>
            <person name="Woesten H.A.B."/>
            <person name="Xu J."/>
            <person name="Eastwood D.C."/>
            <person name="Foster G.D."/>
            <person name="Sonnenberg A.S."/>
            <person name="Cullen D."/>
            <person name="de Vries R.P."/>
            <person name="Lundell T."/>
            <person name="Hibbett D.S."/>
            <person name="Henrissat B."/>
            <person name="Burton K.S."/>
            <person name="Kerrigan R.W."/>
            <person name="Challen M.P."/>
            <person name="Grigoriev I.V."/>
            <person name="Martin F."/>
        </authorList>
    </citation>
    <scope>NUCLEOTIDE SEQUENCE [LARGE SCALE GENOMIC DNA]</scope>
    <source>
        <strain evidence="5">JB137-S8 / ATCC MYA-4627 / FGSC 10392</strain>
    </source>
</reference>
<proteinExistence type="predicted"/>
<dbReference type="KEGG" id="abp:AGABI1DRAFT105040"/>
<protein>
    <recommendedName>
        <fullName evidence="3">NACHT domain-containing protein</fullName>
    </recommendedName>
</protein>
<dbReference type="Proteomes" id="UP000008493">
    <property type="component" value="Unassembled WGS sequence"/>
</dbReference>
<dbReference type="RefSeq" id="XP_007327379.1">
    <property type="nucleotide sequence ID" value="XM_007327317.1"/>
</dbReference>
<evidence type="ECO:0000259" key="3">
    <source>
        <dbReference type="PROSITE" id="PS50837"/>
    </source>
</evidence>
<dbReference type="GeneID" id="18822078"/>
<keyword evidence="5" id="KW-1185">Reference proteome</keyword>
<dbReference type="EMBL" id="JH971387">
    <property type="protein sequence ID" value="EKM81458.1"/>
    <property type="molecule type" value="Genomic_DNA"/>
</dbReference>
<dbReference type="PANTHER" id="PTHR10039:SF17">
    <property type="entry name" value="FUNGAL STAND N-TERMINAL GOODBYE DOMAIN-CONTAINING PROTEIN-RELATED"/>
    <property type="match status" value="1"/>
</dbReference>
<dbReference type="InterPro" id="IPR056884">
    <property type="entry name" value="NPHP3-like_N"/>
</dbReference>
<dbReference type="Pfam" id="PF24883">
    <property type="entry name" value="NPHP3_N"/>
    <property type="match status" value="1"/>
</dbReference>
<dbReference type="PROSITE" id="PS50837">
    <property type="entry name" value="NACHT"/>
    <property type="match status" value="1"/>
</dbReference>
<organism evidence="4 5">
    <name type="scientific">Agaricus bisporus var. burnettii (strain JB137-S8 / ATCC MYA-4627 / FGSC 10392)</name>
    <name type="common">White button mushroom</name>
    <dbReference type="NCBI Taxonomy" id="597362"/>
    <lineage>
        <taxon>Eukaryota</taxon>
        <taxon>Fungi</taxon>
        <taxon>Dikarya</taxon>
        <taxon>Basidiomycota</taxon>
        <taxon>Agaricomycotina</taxon>
        <taxon>Agaricomycetes</taxon>
        <taxon>Agaricomycetidae</taxon>
        <taxon>Agaricales</taxon>
        <taxon>Agaricineae</taxon>
        <taxon>Agaricaceae</taxon>
        <taxon>Agaricus</taxon>
    </lineage>
</organism>
<evidence type="ECO:0000313" key="4">
    <source>
        <dbReference type="EMBL" id="EKM81458.1"/>
    </source>
</evidence>
<dbReference type="Gene3D" id="3.40.50.300">
    <property type="entry name" value="P-loop containing nucleotide triphosphate hydrolases"/>
    <property type="match status" value="1"/>
</dbReference>
<dbReference type="AlphaFoldDB" id="K5XDP3"/>
<dbReference type="InterPro" id="IPR007111">
    <property type="entry name" value="NACHT_NTPase"/>
</dbReference>
<keyword evidence="1" id="KW-0677">Repeat</keyword>
<feature type="domain" description="NACHT" evidence="3">
    <location>
        <begin position="126"/>
        <end position="276"/>
    </location>
</feature>